<dbReference type="Gene3D" id="1.50.10.20">
    <property type="match status" value="1"/>
</dbReference>
<dbReference type="GO" id="GO:0008496">
    <property type="term" value="F:mannan endo-1,6-alpha-mannosidase activity"/>
    <property type="evidence" value="ECO:0007669"/>
    <property type="project" value="UniProtKB-EC"/>
</dbReference>
<dbReference type="EMBL" id="JAPQKQ010000003">
    <property type="protein sequence ID" value="KAJ5203593.1"/>
    <property type="molecule type" value="Genomic_DNA"/>
</dbReference>
<proteinExistence type="inferred from homology"/>
<evidence type="ECO:0000313" key="9">
    <source>
        <dbReference type="EMBL" id="KAJ5203593.1"/>
    </source>
</evidence>
<dbReference type="SUPFAM" id="SSF48208">
    <property type="entry name" value="Six-hairpin glycosidases"/>
    <property type="match status" value="1"/>
</dbReference>
<evidence type="ECO:0000256" key="7">
    <source>
        <dbReference type="ARBA" id="ARBA00023295"/>
    </source>
</evidence>
<dbReference type="EC" id="3.2.1.101" evidence="3"/>
<keyword evidence="10" id="KW-1185">Reference proteome</keyword>
<evidence type="ECO:0000256" key="8">
    <source>
        <dbReference type="SAM" id="MobiDB-lite"/>
    </source>
</evidence>
<dbReference type="OrthoDB" id="10532923at2759"/>
<dbReference type="PANTHER" id="PTHR12145">
    <property type="entry name" value="MANNAN ENDO-1,6-ALPHA-MANNOSIDASE DCW1"/>
    <property type="match status" value="1"/>
</dbReference>
<sequence length="192" mass="21006">MAWGLAAMTVAELEYIEDSSMPSWLNLTEGVFQAQVARWDTGNCNGGLRWQIWPYQNGYNTKDATSNGGLFQLSVRLARYTKNQTYSYGAYISGAAYMYSVKNGEKSKWDGTVGIEEQMSATSLFASNLIAFEHMHITTQNTSTSTAQNMSSTPTGTQGEATRSTTKVHGGNHPLRSWFGSAIALVLFSGLV</sequence>
<evidence type="ECO:0000256" key="1">
    <source>
        <dbReference type="ARBA" id="ARBA00001452"/>
    </source>
</evidence>
<dbReference type="InterPro" id="IPR005198">
    <property type="entry name" value="Glyco_hydro_76"/>
</dbReference>
<evidence type="ECO:0000256" key="3">
    <source>
        <dbReference type="ARBA" id="ARBA00012350"/>
    </source>
</evidence>
<dbReference type="PANTHER" id="PTHR12145:SF37">
    <property type="entry name" value="MANNAN ENDO-1,6-ALPHA-MANNOSIDASE"/>
    <property type="match status" value="1"/>
</dbReference>
<feature type="compositionally biased region" description="Low complexity" evidence="8">
    <location>
        <begin position="141"/>
        <end position="153"/>
    </location>
</feature>
<accession>A0A9W9MLP3</accession>
<keyword evidence="7 9" id="KW-0326">Glycosidase</keyword>
<comment type="caution">
    <text evidence="9">The sequence shown here is derived from an EMBL/GenBank/DDBJ whole genome shotgun (WGS) entry which is preliminary data.</text>
</comment>
<evidence type="ECO:0000313" key="10">
    <source>
        <dbReference type="Proteomes" id="UP001150942"/>
    </source>
</evidence>
<comment type="similarity">
    <text evidence="2">Belongs to the glycosyl hydrolase 76 family.</text>
</comment>
<keyword evidence="4" id="KW-0732">Signal</keyword>
<evidence type="ECO:0000256" key="4">
    <source>
        <dbReference type="ARBA" id="ARBA00022729"/>
    </source>
</evidence>
<dbReference type="AlphaFoldDB" id="A0A9W9MLP3"/>
<gene>
    <name evidence="9" type="ORF">N7449_005672</name>
</gene>
<reference evidence="9" key="2">
    <citation type="journal article" date="2023" name="IMA Fungus">
        <title>Comparative genomic study of the Penicillium genus elucidates a diverse pangenome and 15 lateral gene transfer events.</title>
        <authorList>
            <person name="Petersen C."/>
            <person name="Sorensen T."/>
            <person name="Nielsen M.R."/>
            <person name="Sondergaard T.E."/>
            <person name="Sorensen J.L."/>
            <person name="Fitzpatrick D.A."/>
            <person name="Frisvad J.C."/>
            <person name="Nielsen K.L."/>
        </authorList>
    </citation>
    <scope>NUCLEOTIDE SEQUENCE</scope>
    <source>
        <strain evidence="9">IBT 20477</strain>
    </source>
</reference>
<organism evidence="9 10">
    <name type="scientific">Penicillium cf. viridicatum</name>
    <dbReference type="NCBI Taxonomy" id="2972119"/>
    <lineage>
        <taxon>Eukaryota</taxon>
        <taxon>Fungi</taxon>
        <taxon>Dikarya</taxon>
        <taxon>Ascomycota</taxon>
        <taxon>Pezizomycotina</taxon>
        <taxon>Eurotiomycetes</taxon>
        <taxon>Eurotiomycetidae</taxon>
        <taxon>Eurotiales</taxon>
        <taxon>Aspergillaceae</taxon>
        <taxon>Penicillium</taxon>
    </lineage>
</organism>
<evidence type="ECO:0000256" key="5">
    <source>
        <dbReference type="ARBA" id="ARBA00022801"/>
    </source>
</evidence>
<dbReference type="InterPro" id="IPR008928">
    <property type="entry name" value="6-hairpin_glycosidase_sf"/>
</dbReference>
<keyword evidence="5" id="KW-0378">Hydrolase</keyword>
<evidence type="ECO:0000256" key="2">
    <source>
        <dbReference type="ARBA" id="ARBA00009699"/>
    </source>
</evidence>
<feature type="region of interest" description="Disordered" evidence="8">
    <location>
        <begin position="141"/>
        <end position="169"/>
    </location>
</feature>
<comment type="catalytic activity">
    <reaction evidence="1">
        <text>Random hydrolysis of (1-&gt;6)-alpha-D-mannosidic linkages in unbranched (1-&gt;6)-mannans.</text>
        <dbReference type="EC" id="3.2.1.101"/>
    </reaction>
</comment>
<dbReference type="Pfam" id="PF03663">
    <property type="entry name" value="Glyco_hydro_76"/>
    <property type="match status" value="1"/>
</dbReference>
<protein>
    <recommendedName>
        <fullName evidence="3">mannan endo-1,6-alpha-mannosidase</fullName>
        <ecNumber evidence="3">3.2.1.101</ecNumber>
    </recommendedName>
</protein>
<dbReference type="Proteomes" id="UP001150942">
    <property type="component" value="Unassembled WGS sequence"/>
</dbReference>
<evidence type="ECO:0000256" key="6">
    <source>
        <dbReference type="ARBA" id="ARBA00023180"/>
    </source>
</evidence>
<name>A0A9W9MLP3_9EURO</name>
<dbReference type="GO" id="GO:0009272">
    <property type="term" value="P:fungal-type cell wall biogenesis"/>
    <property type="evidence" value="ECO:0007669"/>
    <property type="project" value="TreeGrafter"/>
</dbReference>
<reference evidence="9" key="1">
    <citation type="submission" date="2022-11" db="EMBL/GenBank/DDBJ databases">
        <authorList>
            <person name="Petersen C."/>
        </authorList>
    </citation>
    <scope>NUCLEOTIDE SEQUENCE</scope>
    <source>
        <strain evidence="9">IBT 20477</strain>
    </source>
</reference>
<dbReference type="GO" id="GO:0016052">
    <property type="term" value="P:carbohydrate catabolic process"/>
    <property type="evidence" value="ECO:0007669"/>
    <property type="project" value="InterPro"/>
</dbReference>
<feature type="compositionally biased region" description="Polar residues" evidence="8">
    <location>
        <begin position="154"/>
        <end position="167"/>
    </location>
</feature>
<dbReference type="InterPro" id="IPR014480">
    <property type="entry name" value="Mannan-1_6-alpha_mannosidase"/>
</dbReference>
<keyword evidence="6" id="KW-0325">Glycoprotein</keyword>